<dbReference type="InterPro" id="IPR011701">
    <property type="entry name" value="MFS"/>
</dbReference>
<dbReference type="PANTHER" id="PTHR43791">
    <property type="entry name" value="PERMEASE-RELATED"/>
    <property type="match status" value="1"/>
</dbReference>
<dbReference type="OrthoDB" id="3639251at2759"/>
<keyword evidence="2" id="KW-0813">Transport</keyword>
<evidence type="ECO:0000256" key="4">
    <source>
        <dbReference type="ARBA" id="ARBA00022989"/>
    </source>
</evidence>
<proteinExistence type="predicted"/>
<dbReference type="Gene3D" id="1.20.1250.20">
    <property type="entry name" value="MFS general substrate transporter like domains"/>
    <property type="match status" value="1"/>
</dbReference>
<keyword evidence="3 6" id="KW-0812">Transmembrane</keyword>
<evidence type="ECO:0000256" key="6">
    <source>
        <dbReference type="SAM" id="Phobius"/>
    </source>
</evidence>
<evidence type="ECO:0000256" key="5">
    <source>
        <dbReference type="ARBA" id="ARBA00023136"/>
    </source>
</evidence>
<dbReference type="RefSeq" id="XP_016625273.1">
    <property type="nucleotide sequence ID" value="XM_016758024.1"/>
</dbReference>
<feature type="transmembrane region" description="Helical" evidence="6">
    <location>
        <begin position="91"/>
        <end position="110"/>
    </location>
</feature>
<dbReference type="VEuPathDB" id="FungiDB:Z519_00265"/>
<sequence>MLSVSTVEQQFDPKAEKRLLRKIDLRLIPIVVLLHTVPLIDRTNISAARVSGLDEDPDLTIGYRASIVTSTFFIGYIAFDIPSNILLPKIGAARFLGTITFLWGIVTVVLGCVDNWQGFAVLRVLLGIFKAGNTPGSIFLASAWYRRYEVQNRLGFYYLFSMGISAFSNLLAYGIV</sequence>
<dbReference type="PROSITE" id="PS50850">
    <property type="entry name" value="MFS"/>
    <property type="match status" value="1"/>
</dbReference>
<keyword evidence="5 6" id="KW-0472">Membrane</keyword>
<feature type="domain" description="Major facilitator superfamily (MFS) profile" evidence="7">
    <location>
        <begin position="27"/>
        <end position="176"/>
    </location>
</feature>
<evidence type="ECO:0000256" key="1">
    <source>
        <dbReference type="ARBA" id="ARBA00004141"/>
    </source>
</evidence>
<dbReference type="Pfam" id="PF07690">
    <property type="entry name" value="MFS_1"/>
    <property type="match status" value="1"/>
</dbReference>
<dbReference type="PANTHER" id="PTHR43791:SF3">
    <property type="entry name" value="MAJOR FACILITATOR SUPERFAMILY (MFS) PROFILE DOMAIN-CONTAINING PROTEIN"/>
    <property type="match status" value="1"/>
</dbReference>
<dbReference type="GO" id="GO:0016020">
    <property type="term" value="C:membrane"/>
    <property type="evidence" value="ECO:0007669"/>
    <property type="project" value="UniProtKB-SubCell"/>
</dbReference>
<evidence type="ECO:0000313" key="8">
    <source>
        <dbReference type="EMBL" id="KIW98604.1"/>
    </source>
</evidence>
<feature type="transmembrane region" description="Helical" evidence="6">
    <location>
        <begin position="122"/>
        <end position="144"/>
    </location>
</feature>
<dbReference type="InterPro" id="IPR020846">
    <property type="entry name" value="MFS_dom"/>
</dbReference>
<protein>
    <recommendedName>
        <fullName evidence="7">Major facilitator superfamily (MFS) profile domain-containing protein</fullName>
    </recommendedName>
</protein>
<keyword evidence="4 6" id="KW-1133">Transmembrane helix</keyword>
<feature type="transmembrane region" description="Helical" evidence="6">
    <location>
        <begin position="156"/>
        <end position="175"/>
    </location>
</feature>
<dbReference type="AlphaFoldDB" id="A0A0D2IPB7"/>
<organism evidence="8 9">
    <name type="scientific">Cladophialophora bantiana (strain ATCC 10958 / CBS 173.52 / CDC B-1940 / NIH 8579)</name>
    <name type="common">Xylohypha bantiana</name>
    <dbReference type="NCBI Taxonomy" id="1442370"/>
    <lineage>
        <taxon>Eukaryota</taxon>
        <taxon>Fungi</taxon>
        <taxon>Dikarya</taxon>
        <taxon>Ascomycota</taxon>
        <taxon>Pezizomycotina</taxon>
        <taxon>Eurotiomycetes</taxon>
        <taxon>Chaetothyriomycetidae</taxon>
        <taxon>Chaetothyriales</taxon>
        <taxon>Herpotrichiellaceae</taxon>
        <taxon>Cladophialophora</taxon>
    </lineage>
</organism>
<evidence type="ECO:0000256" key="3">
    <source>
        <dbReference type="ARBA" id="ARBA00022692"/>
    </source>
</evidence>
<dbReference type="HOGENOM" id="CLU_001265_0_2_1"/>
<dbReference type="EMBL" id="KN846980">
    <property type="protein sequence ID" value="KIW98604.1"/>
    <property type="molecule type" value="Genomic_DNA"/>
</dbReference>
<dbReference type="GeneID" id="27693193"/>
<keyword evidence="9" id="KW-1185">Reference proteome</keyword>
<feature type="transmembrane region" description="Helical" evidence="6">
    <location>
        <begin position="61"/>
        <end position="79"/>
    </location>
</feature>
<gene>
    <name evidence="8" type="ORF">Z519_00265</name>
</gene>
<reference evidence="8" key="1">
    <citation type="submission" date="2015-01" db="EMBL/GenBank/DDBJ databases">
        <title>The Genome Sequence of Cladophialophora bantiana CBS 173.52.</title>
        <authorList>
            <consortium name="The Broad Institute Genomics Platform"/>
            <person name="Cuomo C."/>
            <person name="de Hoog S."/>
            <person name="Gorbushina A."/>
            <person name="Stielow B."/>
            <person name="Teixiera M."/>
            <person name="Abouelleil A."/>
            <person name="Chapman S.B."/>
            <person name="Priest M."/>
            <person name="Young S.K."/>
            <person name="Wortman J."/>
            <person name="Nusbaum C."/>
            <person name="Birren B."/>
        </authorList>
    </citation>
    <scope>NUCLEOTIDE SEQUENCE [LARGE SCALE GENOMIC DNA]</scope>
    <source>
        <strain evidence="8">CBS 173.52</strain>
    </source>
</reference>
<evidence type="ECO:0000313" key="9">
    <source>
        <dbReference type="Proteomes" id="UP000053789"/>
    </source>
</evidence>
<dbReference type="GO" id="GO:0022857">
    <property type="term" value="F:transmembrane transporter activity"/>
    <property type="evidence" value="ECO:0007669"/>
    <property type="project" value="InterPro"/>
</dbReference>
<dbReference type="InterPro" id="IPR036259">
    <property type="entry name" value="MFS_trans_sf"/>
</dbReference>
<name>A0A0D2IPB7_CLAB1</name>
<comment type="subcellular location">
    <subcellularLocation>
        <location evidence="1">Membrane</location>
        <topology evidence="1">Multi-pass membrane protein</topology>
    </subcellularLocation>
</comment>
<dbReference type="Proteomes" id="UP000053789">
    <property type="component" value="Unassembled WGS sequence"/>
</dbReference>
<accession>A0A0D2IPB7</accession>
<evidence type="ECO:0000256" key="2">
    <source>
        <dbReference type="ARBA" id="ARBA00022448"/>
    </source>
</evidence>
<dbReference type="SUPFAM" id="SSF103473">
    <property type="entry name" value="MFS general substrate transporter"/>
    <property type="match status" value="1"/>
</dbReference>
<evidence type="ECO:0000259" key="7">
    <source>
        <dbReference type="PROSITE" id="PS50850"/>
    </source>
</evidence>